<dbReference type="Pfam" id="PF00069">
    <property type="entry name" value="Pkinase"/>
    <property type="match status" value="1"/>
</dbReference>
<dbReference type="Proteomes" id="UP000652761">
    <property type="component" value="Unassembled WGS sequence"/>
</dbReference>
<dbReference type="InterPro" id="IPR008271">
    <property type="entry name" value="Ser/Thr_kinase_AS"/>
</dbReference>
<organism evidence="7 8">
    <name type="scientific">Colocasia esculenta</name>
    <name type="common">Wild taro</name>
    <name type="synonym">Arum esculentum</name>
    <dbReference type="NCBI Taxonomy" id="4460"/>
    <lineage>
        <taxon>Eukaryota</taxon>
        <taxon>Viridiplantae</taxon>
        <taxon>Streptophyta</taxon>
        <taxon>Embryophyta</taxon>
        <taxon>Tracheophyta</taxon>
        <taxon>Spermatophyta</taxon>
        <taxon>Magnoliopsida</taxon>
        <taxon>Liliopsida</taxon>
        <taxon>Araceae</taxon>
        <taxon>Aroideae</taxon>
        <taxon>Colocasieae</taxon>
        <taxon>Colocasia</taxon>
    </lineage>
</organism>
<keyword evidence="3" id="KW-0418">Kinase</keyword>
<dbReference type="OrthoDB" id="1890790at2759"/>
<dbReference type="PANTHER" id="PTHR47989:SF23">
    <property type="entry name" value="RECEPTOR-LIKE SERINE_THREONINE-PROTEIN KINASE NCRK ISOFORM X1"/>
    <property type="match status" value="1"/>
</dbReference>
<dbReference type="PROSITE" id="PS00107">
    <property type="entry name" value="PROTEIN_KINASE_ATP"/>
    <property type="match status" value="1"/>
</dbReference>
<feature type="binding site" evidence="5">
    <location>
        <position position="168"/>
    </location>
    <ligand>
        <name>ATP</name>
        <dbReference type="ChEBI" id="CHEBI:30616"/>
    </ligand>
</feature>
<feature type="domain" description="Protein kinase" evidence="6">
    <location>
        <begin position="139"/>
        <end position="454"/>
    </location>
</feature>
<evidence type="ECO:0000313" key="7">
    <source>
        <dbReference type="EMBL" id="MQL99909.1"/>
    </source>
</evidence>
<dbReference type="FunFam" id="3.30.200.20:FF:000415">
    <property type="entry name" value="receptor-like serine/threonine-protein kinase NCRK"/>
    <property type="match status" value="1"/>
</dbReference>
<dbReference type="PANTHER" id="PTHR47989">
    <property type="entry name" value="OS01G0750732 PROTEIN"/>
    <property type="match status" value="1"/>
</dbReference>
<evidence type="ECO:0000259" key="6">
    <source>
        <dbReference type="PROSITE" id="PS50011"/>
    </source>
</evidence>
<evidence type="ECO:0000256" key="4">
    <source>
        <dbReference type="ARBA" id="ARBA00022840"/>
    </source>
</evidence>
<evidence type="ECO:0000256" key="1">
    <source>
        <dbReference type="ARBA" id="ARBA00022679"/>
    </source>
</evidence>
<comment type="caution">
    <text evidence="7">The sequence shown here is derived from an EMBL/GenBank/DDBJ whole genome shotgun (WGS) entry which is preliminary data.</text>
</comment>
<keyword evidence="4 5" id="KW-0067">ATP-binding</keyword>
<evidence type="ECO:0000256" key="5">
    <source>
        <dbReference type="PROSITE-ProRule" id="PRU10141"/>
    </source>
</evidence>
<dbReference type="InterPro" id="IPR017441">
    <property type="entry name" value="Protein_kinase_ATP_BS"/>
</dbReference>
<name>A0A843WA18_COLES</name>
<keyword evidence="8" id="KW-1185">Reference proteome</keyword>
<accession>A0A843WA18</accession>
<dbReference type="SMART" id="SM00220">
    <property type="entry name" value="S_TKc"/>
    <property type="match status" value="1"/>
</dbReference>
<dbReference type="PROSITE" id="PS00108">
    <property type="entry name" value="PROTEIN_KINASE_ST"/>
    <property type="match status" value="1"/>
</dbReference>
<dbReference type="InterPro" id="IPR011009">
    <property type="entry name" value="Kinase-like_dom_sf"/>
</dbReference>
<evidence type="ECO:0000256" key="3">
    <source>
        <dbReference type="ARBA" id="ARBA00022777"/>
    </source>
</evidence>
<dbReference type="GO" id="GO:0004672">
    <property type="term" value="F:protein kinase activity"/>
    <property type="evidence" value="ECO:0007669"/>
    <property type="project" value="InterPro"/>
</dbReference>
<reference evidence="7" key="1">
    <citation type="submission" date="2017-07" db="EMBL/GenBank/DDBJ databases">
        <title>Taro Niue Genome Assembly and Annotation.</title>
        <authorList>
            <person name="Atibalentja N."/>
            <person name="Keating K."/>
            <person name="Fields C.J."/>
        </authorList>
    </citation>
    <scope>NUCLEOTIDE SEQUENCE</scope>
    <source>
        <strain evidence="7">Niue_2</strain>
        <tissue evidence="7">Leaf</tissue>
    </source>
</reference>
<evidence type="ECO:0000256" key="2">
    <source>
        <dbReference type="ARBA" id="ARBA00022741"/>
    </source>
</evidence>
<evidence type="ECO:0000313" key="8">
    <source>
        <dbReference type="Proteomes" id="UP000652761"/>
    </source>
</evidence>
<keyword evidence="1" id="KW-0808">Transferase</keyword>
<dbReference type="CDD" id="cd14066">
    <property type="entry name" value="STKc_IRAK"/>
    <property type="match status" value="1"/>
</dbReference>
<dbReference type="AlphaFoldDB" id="A0A843WA18"/>
<dbReference type="EMBL" id="NMUH01002428">
    <property type="protein sequence ID" value="MQL99909.1"/>
    <property type="molecule type" value="Genomic_DNA"/>
</dbReference>
<proteinExistence type="predicted"/>
<dbReference type="PROSITE" id="PS50011">
    <property type="entry name" value="PROTEIN_KINASE_DOM"/>
    <property type="match status" value="1"/>
</dbReference>
<keyword evidence="2 5" id="KW-0547">Nucleotide-binding</keyword>
<dbReference type="Gene3D" id="1.10.510.10">
    <property type="entry name" value="Transferase(Phosphotransferase) domain 1"/>
    <property type="match status" value="1"/>
</dbReference>
<gene>
    <name evidence="7" type="ORF">Taro_032636</name>
</gene>
<dbReference type="InterPro" id="IPR000719">
    <property type="entry name" value="Prot_kinase_dom"/>
</dbReference>
<dbReference type="Gene3D" id="3.30.200.20">
    <property type="entry name" value="Phosphorylase Kinase, domain 1"/>
    <property type="match status" value="1"/>
</dbReference>
<sequence length="584" mass="64612">MKLQLNVVTLYVSFILYIGCGLCGELLDGLNTLKWTCVCSAAPVGTNNYRPASNCSTSCHCTPDVGIGGDNEERWTCSCSPQQVPHESSIYDVSCFNSCNCTSGCIWRASIMFRRKRQTLFTCIIQFSYVELELATNKFSKEKLIGIGGSSNVYRGQLKDGKLVAVKKLKMVGGSDTDSEFLTEIELISRLNHRHVVPLLGYCIEYQGKQVERLLVFEYMSNGNLRECLDASKGKDSLDWGTRVKISLGVARGLEYLHEAAAPRILHRDVKSTNILLDDKYTAKISIMIFDCYHCGLGSLQVSQITDLGMAKRLMAEDFMSCTNSPARMLGTFGYFAPEYAIVGKASLKSDVFSFGVVILELITGRQPIHKSTNKGNESLVIWVNCFTIITNLAAAAKLCSSKLVVSELPDPLLKGNFPEEEMQMMAHLARECLHWDPDSRPSMSEVVQILSAVASDKVQRRNLSANFLMGPSSCSVRRSTASSVLQGCEDLREVCLEKVEVGQLVPDRAHARCSLSSPVDQSLCDKRKEHDEQVFCDGDTDGLMLLTSSARSSHAPEDEIVDLTEPRFESFMQDHIQVSPLSP</sequence>
<protein>
    <recommendedName>
        <fullName evidence="6">Protein kinase domain-containing protein</fullName>
    </recommendedName>
</protein>
<dbReference type="GO" id="GO:0005524">
    <property type="term" value="F:ATP binding"/>
    <property type="evidence" value="ECO:0007669"/>
    <property type="project" value="UniProtKB-UniRule"/>
</dbReference>
<dbReference type="SUPFAM" id="SSF56112">
    <property type="entry name" value="Protein kinase-like (PK-like)"/>
    <property type="match status" value="1"/>
</dbReference>